<gene>
    <name evidence="1" type="ORF">ACFO5K_12320</name>
</gene>
<name>A0ABV8VJJ0_9NOCA</name>
<keyword evidence="2" id="KW-1185">Reference proteome</keyword>
<dbReference type="Pfam" id="PF10127">
    <property type="entry name" value="RlaP"/>
    <property type="match status" value="1"/>
</dbReference>
<accession>A0ABV8VJJ0</accession>
<proteinExistence type="predicted"/>
<dbReference type="PANTHER" id="PTHR34817:SF2">
    <property type="entry name" value="NUCLEOTIDYLTRANSFERASE"/>
    <property type="match status" value="1"/>
</dbReference>
<reference evidence="2" key="1">
    <citation type="journal article" date="2019" name="Int. J. Syst. Evol. Microbiol.">
        <title>The Global Catalogue of Microorganisms (GCM) 10K type strain sequencing project: providing services to taxonomists for standard genome sequencing and annotation.</title>
        <authorList>
            <consortium name="The Broad Institute Genomics Platform"/>
            <consortium name="The Broad Institute Genome Sequencing Center for Infectious Disease"/>
            <person name="Wu L."/>
            <person name="Ma J."/>
        </authorList>
    </citation>
    <scope>NUCLEOTIDE SEQUENCE [LARGE SCALE GENOMIC DNA]</scope>
    <source>
        <strain evidence="2">IBRC-M 10490</strain>
    </source>
</reference>
<comment type="caution">
    <text evidence="1">The sequence shown here is derived from an EMBL/GenBank/DDBJ whole genome shotgun (WGS) entry which is preliminary data.</text>
</comment>
<organism evidence="1 2">
    <name type="scientific">Nocardia halotolerans</name>
    <dbReference type="NCBI Taxonomy" id="1755878"/>
    <lineage>
        <taxon>Bacteria</taxon>
        <taxon>Bacillati</taxon>
        <taxon>Actinomycetota</taxon>
        <taxon>Actinomycetes</taxon>
        <taxon>Mycobacteriales</taxon>
        <taxon>Nocardiaceae</taxon>
        <taxon>Nocardia</taxon>
    </lineage>
</organism>
<dbReference type="InterPro" id="IPR018775">
    <property type="entry name" value="RlaP"/>
</dbReference>
<dbReference type="RefSeq" id="WP_378560667.1">
    <property type="nucleotide sequence ID" value="NZ_JBHSDL010000014.1"/>
</dbReference>
<protein>
    <submittedName>
        <fullName evidence="1">DNA polymerase beta superfamily protein</fullName>
    </submittedName>
</protein>
<evidence type="ECO:0000313" key="1">
    <source>
        <dbReference type="EMBL" id="MFC4374885.1"/>
    </source>
</evidence>
<dbReference type="PANTHER" id="PTHR34817">
    <property type="entry name" value="NUCLEOTIDYLTRANSFERASE"/>
    <property type="match status" value="1"/>
</dbReference>
<dbReference type="EMBL" id="JBHSDL010000014">
    <property type="protein sequence ID" value="MFC4374885.1"/>
    <property type="molecule type" value="Genomic_DNA"/>
</dbReference>
<evidence type="ECO:0000313" key="2">
    <source>
        <dbReference type="Proteomes" id="UP001595844"/>
    </source>
</evidence>
<dbReference type="Proteomes" id="UP001595844">
    <property type="component" value="Unassembled WGS sequence"/>
</dbReference>
<sequence>MTLRTVPDSMDPAVVAAVDAELDRVAAQHRVAIPLAIESGSRAWGFPSPDSDYDCRFVYVAGLETYLSPWRTRDVIETPLVGLLDVNGWDLAKALRLLVAGNAVLVEWLMSPIVYRGDEDFRTRLREVATRVADRDRIARHYLHLGARQWALFERNGGIKKVFYSLRPAMALRWLREHPAAAVAPMHLPTLMEQCDLPTDLVTAIAELTDLKSRTREMGSAAPPALIAAFITDEFTRAATAFDSRGPRDLSTARAITGEFFRTEALGATTPG</sequence>